<dbReference type="InterPro" id="IPR015421">
    <property type="entry name" value="PyrdxlP-dep_Trfase_major"/>
</dbReference>
<dbReference type="PANTHER" id="PTHR46383">
    <property type="entry name" value="ASPARTATE AMINOTRANSFERASE"/>
    <property type="match status" value="1"/>
</dbReference>
<dbReference type="GO" id="GO:0006520">
    <property type="term" value="P:amino acid metabolic process"/>
    <property type="evidence" value="ECO:0007669"/>
    <property type="project" value="InterPro"/>
</dbReference>
<dbReference type="PROSITE" id="PS00105">
    <property type="entry name" value="AA_TRANSFER_CLASS_1"/>
    <property type="match status" value="1"/>
</dbReference>
<dbReference type="Proteomes" id="UP000777265">
    <property type="component" value="Unassembled WGS sequence"/>
</dbReference>
<sequence length="382" mass="42272">MKITDRAGQIAPFYVMELLEKARAMEEQGEDIVHMEVGEPDFATPQLIKDGAARALAQNQTFYTHSLGIRKLREKISEHYAKTDHVDVSPDRIIITNGSSGAFLLLCATLLDKGKVLGVSDPGYPCYRNFALLVDADVMSLPVSEDTGFRIVPEQLADSKTVPDVLLLSNPSNPTGTVYPETATSALYDVLAVRGGVMISDEVYGGICYGKRARTALSISSDIIVVSGFSKTHAMTGWRLGWMVVPEVLVRPVQKVAQSVFISPPSISQFAALYAFDVADDLERMRKTYEERRNFMLPRLRGLGFHIPSDPEGAFYIYAGIQKWGLDSMEFVQRAIDEAKVALTPGYDFGSFHAGSHIRFSYANSLERLKEGCDRLEAWLGR</sequence>
<reference evidence="8" key="1">
    <citation type="journal article" date="2020" name="Biotechnol. Biofuels">
        <title>New insights from the biogas microbiome by comprehensive genome-resolved metagenomics of nearly 1600 species originating from multiple anaerobic digesters.</title>
        <authorList>
            <person name="Campanaro S."/>
            <person name="Treu L."/>
            <person name="Rodriguez-R L.M."/>
            <person name="Kovalovszki A."/>
            <person name="Ziels R.M."/>
            <person name="Maus I."/>
            <person name="Zhu X."/>
            <person name="Kougias P.G."/>
            <person name="Basile A."/>
            <person name="Luo G."/>
            <person name="Schluter A."/>
            <person name="Konstantinidis K.T."/>
            <person name="Angelidaki I."/>
        </authorList>
    </citation>
    <scope>NUCLEOTIDE SEQUENCE</scope>
    <source>
        <strain evidence="8">AS06rmzACSIP_7</strain>
    </source>
</reference>
<dbReference type="GO" id="GO:0030170">
    <property type="term" value="F:pyridoxal phosphate binding"/>
    <property type="evidence" value="ECO:0007669"/>
    <property type="project" value="InterPro"/>
</dbReference>
<evidence type="ECO:0000313" key="8">
    <source>
        <dbReference type="EMBL" id="NLW35775.1"/>
    </source>
</evidence>
<evidence type="ECO:0000256" key="4">
    <source>
        <dbReference type="ARBA" id="ARBA00022679"/>
    </source>
</evidence>
<dbReference type="AlphaFoldDB" id="A0A971M4S4"/>
<dbReference type="InterPro" id="IPR050596">
    <property type="entry name" value="AspAT/PAT-like"/>
</dbReference>
<evidence type="ECO:0000256" key="1">
    <source>
        <dbReference type="ARBA" id="ARBA00001933"/>
    </source>
</evidence>
<comment type="similarity">
    <text evidence="2 6">Belongs to the class-I pyridoxal-phosphate-dependent aminotransferase family.</text>
</comment>
<dbReference type="Gene3D" id="3.40.640.10">
    <property type="entry name" value="Type I PLP-dependent aspartate aminotransferase-like (Major domain)"/>
    <property type="match status" value="1"/>
</dbReference>
<dbReference type="EC" id="2.6.1.-" evidence="6"/>
<keyword evidence="3 6" id="KW-0032">Aminotransferase</keyword>
<dbReference type="InterPro" id="IPR004839">
    <property type="entry name" value="Aminotransferase_I/II_large"/>
</dbReference>
<keyword evidence="5" id="KW-0663">Pyridoxal phosphate</keyword>
<dbReference type="GO" id="GO:0008483">
    <property type="term" value="F:transaminase activity"/>
    <property type="evidence" value="ECO:0007669"/>
    <property type="project" value="UniProtKB-KW"/>
</dbReference>
<name>A0A971M4S4_9BACT</name>
<evidence type="ECO:0000256" key="5">
    <source>
        <dbReference type="ARBA" id="ARBA00022898"/>
    </source>
</evidence>
<comment type="caution">
    <text evidence="8">The sequence shown here is derived from an EMBL/GenBank/DDBJ whole genome shotgun (WGS) entry which is preliminary data.</text>
</comment>
<gene>
    <name evidence="8" type="ORF">GXY80_09885</name>
</gene>
<evidence type="ECO:0000256" key="2">
    <source>
        <dbReference type="ARBA" id="ARBA00007441"/>
    </source>
</evidence>
<dbReference type="PANTHER" id="PTHR46383:SF2">
    <property type="entry name" value="AMINOTRANSFERASE"/>
    <property type="match status" value="1"/>
</dbReference>
<evidence type="ECO:0000256" key="6">
    <source>
        <dbReference type="RuleBase" id="RU000481"/>
    </source>
</evidence>
<accession>A0A971M4S4</accession>
<dbReference type="Pfam" id="PF00155">
    <property type="entry name" value="Aminotran_1_2"/>
    <property type="match status" value="1"/>
</dbReference>
<dbReference type="InterPro" id="IPR004838">
    <property type="entry name" value="NHTrfase_class1_PyrdxlP-BS"/>
</dbReference>
<dbReference type="CDD" id="cd00609">
    <property type="entry name" value="AAT_like"/>
    <property type="match status" value="1"/>
</dbReference>
<evidence type="ECO:0000259" key="7">
    <source>
        <dbReference type="Pfam" id="PF00155"/>
    </source>
</evidence>
<evidence type="ECO:0000313" key="9">
    <source>
        <dbReference type="Proteomes" id="UP000777265"/>
    </source>
</evidence>
<evidence type="ECO:0000256" key="3">
    <source>
        <dbReference type="ARBA" id="ARBA00022576"/>
    </source>
</evidence>
<dbReference type="SUPFAM" id="SSF53383">
    <property type="entry name" value="PLP-dependent transferases"/>
    <property type="match status" value="1"/>
</dbReference>
<dbReference type="InterPro" id="IPR015424">
    <property type="entry name" value="PyrdxlP-dep_Trfase"/>
</dbReference>
<dbReference type="EMBL" id="JAAYEE010000169">
    <property type="protein sequence ID" value="NLW35775.1"/>
    <property type="molecule type" value="Genomic_DNA"/>
</dbReference>
<protein>
    <recommendedName>
        <fullName evidence="6">Aminotransferase</fullName>
        <ecNumber evidence="6">2.6.1.-</ecNumber>
    </recommendedName>
</protein>
<reference evidence="8" key="2">
    <citation type="submission" date="2020-01" db="EMBL/GenBank/DDBJ databases">
        <authorList>
            <person name="Campanaro S."/>
        </authorList>
    </citation>
    <scope>NUCLEOTIDE SEQUENCE</scope>
    <source>
        <strain evidence="8">AS06rmzACSIP_7</strain>
    </source>
</reference>
<feature type="domain" description="Aminotransferase class I/classII large" evidence="7">
    <location>
        <begin position="31"/>
        <end position="376"/>
    </location>
</feature>
<comment type="cofactor">
    <cofactor evidence="1 6">
        <name>pyridoxal 5'-phosphate</name>
        <dbReference type="ChEBI" id="CHEBI:597326"/>
    </cofactor>
</comment>
<keyword evidence="4 6" id="KW-0808">Transferase</keyword>
<organism evidence="8 9">
    <name type="scientific">Syntrophorhabdus aromaticivorans</name>
    <dbReference type="NCBI Taxonomy" id="328301"/>
    <lineage>
        <taxon>Bacteria</taxon>
        <taxon>Pseudomonadati</taxon>
        <taxon>Thermodesulfobacteriota</taxon>
        <taxon>Syntrophorhabdia</taxon>
        <taxon>Syntrophorhabdales</taxon>
        <taxon>Syntrophorhabdaceae</taxon>
        <taxon>Syntrophorhabdus</taxon>
    </lineage>
</organism>
<proteinExistence type="inferred from homology"/>